<feature type="region of interest" description="Disordered" evidence="1">
    <location>
        <begin position="1"/>
        <end position="22"/>
    </location>
</feature>
<name>A0AAN8X7T3_HALRR</name>
<keyword evidence="2" id="KW-0472">Membrane</keyword>
<evidence type="ECO:0000313" key="4">
    <source>
        <dbReference type="Proteomes" id="UP001381693"/>
    </source>
</evidence>
<sequence length="203" mass="23409">MTKCLTQGDKKGQTTSGKNKFDMEDVIHLQPKTPPSSITEAYQLASETHASSQDRRNDTATMSDLDKIIEQESAPPQIMRLELNRHENFLSMPIIKISEIMDNFFSIIALPFSVLVLIVHHLIRLVLRVIIRPLFLDSLILVVEYIWRPIFNTFLRSCFTSLHLFSIALSDWLIILLKPIYLLCKSIRCVEINYSKEKGMMEV</sequence>
<evidence type="ECO:0000256" key="2">
    <source>
        <dbReference type="SAM" id="Phobius"/>
    </source>
</evidence>
<dbReference type="EMBL" id="JAXCGZ010007983">
    <property type="protein sequence ID" value="KAK7078152.1"/>
    <property type="molecule type" value="Genomic_DNA"/>
</dbReference>
<keyword evidence="2" id="KW-0812">Transmembrane</keyword>
<dbReference type="AlphaFoldDB" id="A0AAN8X7T3"/>
<organism evidence="3 4">
    <name type="scientific">Halocaridina rubra</name>
    <name type="common">Hawaiian red shrimp</name>
    <dbReference type="NCBI Taxonomy" id="373956"/>
    <lineage>
        <taxon>Eukaryota</taxon>
        <taxon>Metazoa</taxon>
        <taxon>Ecdysozoa</taxon>
        <taxon>Arthropoda</taxon>
        <taxon>Crustacea</taxon>
        <taxon>Multicrustacea</taxon>
        <taxon>Malacostraca</taxon>
        <taxon>Eumalacostraca</taxon>
        <taxon>Eucarida</taxon>
        <taxon>Decapoda</taxon>
        <taxon>Pleocyemata</taxon>
        <taxon>Caridea</taxon>
        <taxon>Atyoidea</taxon>
        <taxon>Atyidae</taxon>
        <taxon>Halocaridina</taxon>
    </lineage>
</organism>
<feature type="transmembrane region" description="Helical" evidence="2">
    <location>
        <begin position="159"/>
        <end position="181"/>
    </location>
</feature>
<feature type="transmembrane region" description="Helical" evidence="2">
    <location>
        <begin position="104"/>
        <end position="123"/>
    </location>
</feature>
<evidence type="ECO:0000313" key="3">
    <source>
        <dbReference type="EMBL" id="KAK7078152.1"/>
    </source>
</evidence>
<evidence type="ECO:0000256" key="1">
    <source>
        <dbReference type="SAM" id="MobiDB-lite"/>
    </source>
</evidence>
<keyword evidence="2" id="KW-1133">Transmembrane helix</keyword>
<keyword evidence="4" id="KW-1185">Reference proteome</keyword>
<comment type="caution">
    <text evidence="3">The sequence shown here is derived from an EMBL/GenBank/DDBJ whole genome shotgun (WGS) entry which is preliminary data.</text>
</comment>
<dbReference type="Proteomes" id="UP001381693">
    <property type="component" value="Unassembled WGS sequence"/>
</dbReference>
<gene>
    <name evidence="3" type="ORF">SK128_016664</name>
</gene>
<feature type="transmembrane region" description="Helical" evidence="2">
    <location>
        <begin position="129"/>
        <end position="147"/>
    </location>
</feature>
<accession>A0AAN8X7T3</accession>
<protein>
    <submittedName>
        <fullName evidence="3">Uncharacterized protein</fullName>
    </submittedName>
</protein>
<reference evidence="3 4" key="1">
    <citation type="submission" date="2023-11" db="EMBL/GenBank/DDBJ databases">
        <title>Halocaridina rubra genome assembly.</title>
        <authorList>
            <person name="Smith C."/>
        </authorList>
    </citation>
    <scope>NUCLEOTIDE SEQUENCE [LARGE SCALE GENOMIC DNA]</scope>
    <source>
        <strain evidence="3">EP-1</strain>
        <tissue evidence="3">Whole</tissue>
    </source>
</reference>
<proteinExistence type="predicted"/>